<dbReference type="Proteomes" id="UP001235720">
    <property type="component" value="Unassembled WGS sequence"/>
</dbReference>
<organism evidence="1 2">
    <name type="scientific">Curtobacterium subtropicum</name>
    <dbReference type="NCBI Taxonomy" id="3055138"/>
    <lineage>
        <taxon>Bacteria</taxon>
        <taxon>Bacillati</taxon>
        <taxon>Actinomycetota</taxon>
        <taxon>Actinomycetes</taxon>
        <taxon>Micrococcales</taxon>
        <taxon>Microbacteriaceae</taxon>
        <taxon>Curtobacterium</taxon>
    </lineage>
</organism>
<keyword evidence="2" id="KW-1185">Reference proteome</keyword>
<evidence type="ECO:0000313" key="1">
    <source>
        <dbReference type="EMBL" id="MDM7888787.1"/>
    </source>
</evidence>
<reference evidence="1 2" key="1">
    <citation type="submission" date="2023-06" db="EMBL/GenBank/DDBJ databases">
        <authorList>
            <person name="Feng G."/>
            <person name="Li J."/>
            <person name="Zhu H."/>
        </authorList>
    </citation>
    <scope>NUCLEOTIDE SEQUENCE [LARGE SCALE GENOMIC DNA]</scope>
    <source>
        <strain evidence="1 2">RHCJP20</strain>
    </source>
</reference>
<name>A0ABT7TGS2_9MICO</name>
<dbReference type="EMBL" id="JAUCMM010000006">
    <property type="protein sequence ID" value="MDM7888787.1"/>
    <property type="molecule type" value="Genomic_DNA"/>
</dbReference>
<evidence type="ECO:0000313" key="2">
    <source>
        <dbReference type="Proteomes" id="UP001235720"/>
    </source>
</evidence>
<gene>
    <name evidence="1" type="ORF">QUG98_10015</name>
</gene>
<proteinExistence type="predicted"/>
<protein>
    <submittedName>
        <fullName evidence="1">Uncharacterized protein</fullName>
    </submittedName>
</protein>
<comment type="caution">
    <text evidence="1">The sequence shown here is derived from an EMBL/GenBank/DDBJ whole genome shotgun (WGS) entry which is preliminary data.</text>
</comment>
<accession>A0ABT7TGS2</accession>
<sequence length="148" mass="16528">MTDDEPGDFADLQYLEDVLLRAGNDLVTCEPRRVQFGDHETLQRYSVSDTSVEEWRADRGRVALTGTLFGSGKDAEAWIIADACGYIRDARGLPIAHWLPDQEHELPEGFTVEPDGAGVLLAWSVAYVRGTQTPPEPSTVRLRGRWRT</sequence>
<dbReference type="RefSeq" id="WP_289470387.1">
    <property type="nucleotide sequence ID" value="NZ_JAUCMM010000006.1"/>
</dbReference>